<organism evidence="9 10">
    <name type="scientific">Dimorphilus gyrociliatus</name>
    <dbReference type="NCBI Taxonomy" id="2664684"/>
    <lineage>
        <taxon>Eukaryota</taxon>
        <taxon>Metazoa</taxon>
        <taxon>Spiralia</taxon>
        <taxon>Lophotrochozoa</taxon>
        <taxon>Annelida</taxon>
        <taxon>Polychaeta</taxon>
        <taxon>Polychaeta incertae sedis</taxon>
        <taxon>Dinophilidae</taxon>
        <taxon>Dimorphilus</taxon>
    </lineage>
</organism>
<keyword evidence="10" id="KW-1185">Reference proteome</keyword>
<dbReference type="AlphaFoldDB" id="A0A7I8VZZ4"/>
<evidence type="ECO:0000256" key="2">
    <source>
        <dbReference type="ARBA" id="ARBA00022617"/>
    </source>
</evidence>
<dbReference type="PANTHER" id="PTHR46458:SF1">
    <property type="entry name" value="GEO09476P1"/>
    <property type="match status" value="1"/>
</dbReference>
<dbReference type="PROSITE" id="PS01033">
    <property type="entry name" value="GLOBIN"/>
    <property type="match status" value="1"/>
</dbReference>
<dbReference type="InterPro" id="IPR012292">
    <property type="entry name" value="Globin/Proto"/>
</dbReference>
<evidence type="ECO:0000313" key="9">
    <source>
        <dbReference type="EMBL" id="CAD5121361.1"/>
    </source>
</evidence>
<evidence type="ECO:0000256" key="4">
    <source>
        <dbReference type="ARBA" id="ARBA00022723"/>
    </source>
</evidence>
<evidence type="ECO:0000313" key="10">
    <source>
        <dbReference type="Proteomes" id="UP000549394"/>
    </source>
</evidence>
<dbReference type="PANTHER" id="PTHR46458">
    <property type="entry name" value="BLR2807 PROTEIN"/>
    <property type="match status" value="1"/>
</dbReference>
<evidence type="ECO:0000256" key="6">
    <source>
        <dbReference type="RuleBase" id="RU000356"/>
    </source>
</evidence>
<feature type="compositionally biased region" description="Polar residues" evidence="7">
    <location>
        <begin position="1"/>
        <end position="22"/>
    </location>
</feature>
<keyword evidence="4" id="KW-0479">Metal-binding</keyword>
<evidence type="ECO:0000256" key="1">
    <source>
        <dbReference type="ARBA" id="ARBA00022448"/>
    </source>
</evidence>
<dbReference type="Gene3D" id="1.10.490.10">
    <property type="entry name" value="Globins"/>
    <property type="match status" value="1"/>
</dbReference>
<dbReference type="InterPro" id="IPR009050">
    <property type="entry name" value="Globin-like_sf"/>
</dbReference>
<protein>
    <submittedName>
        <fullName evidence="9">DgyrCDS9883</fullName>
    </submittedName>
</protein>
<comment type="similarity">
    <text evidence="6">Belongs to the globin family.</text>
</comment>
<dbReference type="GO" id="GO:0005344">
    <property type="term" value="F:oxygen carrier activity"/>
    <property type="evidence" value="ECO:0007669"/>
    <property type="project" value="UniProtKB-KW"/>
</dbReference>
<gene>
    <name evidence="9" type="ORF">DGYR_LOCUS9324</name>
</gene>
<feature type="domain" description="Globin" evidence="8">
    <location>
        <begin position="41"/>
        <end position="188"/>
    </location>
</feature>
<keyword evidence="2 6" id="KW-0349">Heme</keyword>
<reference evidence="9 10" key="1">
    <citation type="submission" date="2020-08" db="EMBL/GenBank/DDBJ databases">
        <authorList>
            <person name="Hejnol A."/>
        </authorList>
    </citation>
    <scope>NUCLEOTIDE SEQUENCE [LARGE SCALE GENOMIC DNA]</scope>
</reference>
<evidence type="ECO:0000256" key="3">
    <source>
        <dbReference type="ARBA" id="ARBA00022621"/>
    </source>
</evidence>
<keyword evidence="1 6" id="KW-0813">Transport</keyword>
<dbReference type="OrthoDB" id="436496at2759"/>
<evidence type="ECO:0000259" key="8">
    <source>
        <dbReference type="PROSITE" id="PS01033"/>
    </source>
</evidence>
<feature type="region of interest" description="Disordered" evidence="7">
    <location>
        <begin position="1"/>
        <end position="26"/>
    </location>
</feature>
<dbReference type="Proteomes" id="UP000549394">
    <property type="component" value="Unassembled WGS sequence"/>
</dbReference>
<accession>A0A7I8VZZ4</accession>
<sequence>MGQSSSRSQLTPNQIRKPSMTSPIDAEDKRLEELRDIERPKLYLNQIELISSSWKMAESDIEKVGVVMFIQLFETHPDVRDTFTPFRGLPASELQYSSILKAHALRVMGTVEKVLARIDQRPKLIAMLHDLGRKHATYKAKREYFDLIGPQFLFAIRPSIESIWSDELEEAWLTLFRFVTHVMREVIYD</sequence>
<dbReference type="EMBL" id="CAJFCJ010000014">
    <property type="protein sequence ID" value="CAD5121361.1"/>
    <property type="molecule type" value="Genomic_DNA"/>
</dbReference>
<name>A0A7I8VZZ4_9ANNE</name>
<dbReference type="InterPro" id="IPR000971">
    <property type="entry name" value="Globin"/>
</dbReference>
<keyword evidence="3 6" id="KW-0561">Oxygen transport</keyword>
<dbReference type="Pfam" id="PF00042">
    <property type="entry name" value="Globin"/>
    <property type="match status" value="1"/>
</dbReference>
<dbReference type="PRINTS" id="PR00188">
    <property type="entry name" value="PLANTGLOBIN"/>
</dbReference>
<comment type="caution">
    <text evidence="9">The sequence shown here is derived from an EMBL/GenBank/DDBJ whole genome shotgun (WGS) entry which is preliminary data.</text>
</comment>
<dbReference type="InterPro" id="IPR050532">
    <property type="entry name" value="Globin-like_OT"/>
</dbReference>
<dbReference type="GO" id="GO:0019825">
    <property type="term" value="F:oxygen binding"/>
    <property type="evidence" value="ECO:0007669"/>
    <property type="project" value="InterPro"/>
</dbReference>
<dbReference type="GO" id="GO:0046872">
    <property type="term" value="F:metal ion binding"/>
    <property type="evidence" value="ECO:0007669"/>
    <property type="project" value="UniProtKB-KW"/>
</dbReference>
<keyword evidence="5" id="KW-0408">Iron</keyword>
<evidence type="ECO:0000256" key="5">
    <source>
        <dbReference type="ARBA" id="ARBA00023004"/>
    </source>
</evidence>
<proteinExistence type="inferred from homology"/>
<dbReference type="GO" id="GO:0020037">
    <property type="term" value="F:heme binding"/>
    <property type="evidence" value="ECO:0007669"/>
    <property type="project" value="InterPro"/>
</dbReference>
<dbReference type="SUPFAM" id="SSF46458">
    <property type="entry name" value="Globin-like"/>
    <property type="match status" value="1"/>
</dbReference>
<evidence type="ECO:0000256" key="7">
    <source>
        <dbReference type="SAM" id="MobiDB-lite"/>
    </source>
</evidence>